<dbReference type="PANTHER" id="PTHR43669">
    <property type="entry name" value="5-KETO-D-GLUCONATE 5-REDUCTASE"/>
    <property type="match status" value="1"/>
</dbReference>
<protein>
    <submittedName>
        <fullName evidence="3">SDR family oxidoreductase</fullName>
    </submittedName>
</protein>
<gene>
    <name evidence="3" type="ORF">FHP08_04710</name>
</gene>
<dbReference type="Pfam" id="PF00106">
    <property type="entry name" value="adh_short"/>
    <property type="match status" value="1"/>
</dbReference>
<keyword evidence="2" id="KW-0560">Oxidoreductase</keyword>
<dbReference type="PRINTS" id="PR00081">
    <property type="entry name" value="GDHRDH"/>
</dbReference>
<name>A0A5C8P0P8_9BURK</name>
<dbReference type="AlphaFoldDB" id="A0A5C8P0P8"/>
<comment type="similarity">
    <text evidence="1">Belongs to the short-chain dehydrogenases/reductases (SDR) family.</text>
</comment>
<evidence type="ECO:0000313" key="3">
    <source>
        <dbReference type="EMBL" id="TXL66932.1"/>
    </source>
</evidence>
<dbReference type="Proteomes" id="UP000321548">
    <property type="component" value="Unassembled WGS sequence"/>
</dbReference>
<dbReference type="OrthoDB" id="9809287at2"/>
<reference evidence="3 4" key="1">
    <citation type="submission" date="2019-06" db="EMBL/GenBank/DDBJ databases">
        <title>Quisquiliibacterium sp. nov., isolated from a maize field.</title>
        <authorList>
            <person name="Lin S.-Y."/>
            <person name="Tsai C.-F."/>
            <person name="Young C.-C."/>
        </authorList>
    </citation>
    <scope>NUCLEOTIDE SEQUENCE [LARGE SCALE GENOMIC DNA]</scope>
    <source>
        <strain evidence="3 4">CC-CFT501</strain>
    </source>
</reference>
<evidence type="ECO:0000256" key="2">
    <source>
        <dbReference type="ARBA" id="ARBA00023002"/>
    </source>
</evidence>
<evidence type="ECO:0000313" key="4">
    <source>
        <dbReference type="Proteomes" id="UP000321548"/>
    </source>
</evidence>
<dbReference type="PANTHER" id="PTHR43669:SF3">
    <property type="entry name" value="ALCOHOL DEHYDROGENASE, PUTATIVE (AFU_ORTHOLOGUE AFUA_3G03445)-RELATED"/>
    <property type="match status" value="1"/>
</dbReference>
<proteinExistence type="inferred from homology"/>
<dbReference type="EMBL" id="VDUY01000002">
    <property type="protein sequence ID" value="TXL66932.1"/>
    <property type="molecule type" value="Genomic_DNA"/>
</dbReference>
<dbReference type="Gene3D" id="3.40.50.720">
    <property type="entry name" value="NAD(P)-binding Rossmann-like Domain"/>
    <property type="match status" value="1"/>
</dbReference>
<organism evidence="3 4">
    <name type="scientific">Zeimonas arvi</name>
    <dbReference type="NCBI Taxonomy" id="2498847"/>
    <lineage>
        <taxon>Bacteria</taxon>
        <taxon>Pseudomonadati</taxon>
        <taxon>Pseudomonadota</taxon>
        <taxon>Betaproteobacteria</taxon>
        <taxon>Burkholderiales</taxon>
        <taxon>Burkholderiaceae</taxon>
        <taxon>Zeimonas</taxon>
    </lineage>
</organism>
<sequence>MRDFRVETAIITGAGGGIGSALAAEAVAHGASRLFLLDIDEDKARRVADGLARDGLGIEVRGCDVTDHAALERIAEQTLSSGSGPVLVCANAGVTVPRAPLFEADPGNLRWVFEVNLFGCWATLKAFGSRMAASGRSGRLLVTASEHSVGVPFAGGSGYTASKHAVLGLADALRRELPAQIGISALIPGLVATDLWGAIGSRPERFGGPGDPAPGAGRLMAEGIPPDVVARLAFEGMAAGRFLIATQTHVQRYADARRRDVDEAFAALDASDAPKASYDIGEIQSRLAAQAARENS</sequence>
<dbReference type="GO" id="GO:0016491">
    <property type="term" value="F:oxidoreductase activity"/>
    <property type="evidence" value="ECO:0007669"/>
    <property type="project" value="UniProtKB-KW"/>
</dbReference>
<accession>A0A5C8P0P8</accession>
<evidence type="ECO:0000256" key="1">
    <source>
        <dbReference type="ARBA" id="ARBA00006484"/>
    </source>
</evidence>
<dbReference type="InterPro" id="IPR036291">
    <property type="entry name" value="NAD(P)-bd_dom_sf"/>
</dbReference>
<dbReference type="SUPFAM" id="SSF51735">
    <property type="entry name" value="NAD(P)-binding Rossmann-fold domains"/>
    <property type="match status" value="1"/>
</dbReference>
<dbReference type="RefSeq" id="WP_147703181.1">
    <property type="nucleotide sequence ID" value="NZ_VDUY01000002.1"/>
</dbReference>
<dbReference type="CDD" id="cd05233">
    <property type="entry name" value="SDR_c"/>
    <property type="match status" value="1"/>
</dbReference>
<dbReference type="InterPro" id="IPR002347">
    <property type="entry name" value="SDR_fam"/>
</dbReference>
<comment type="caution">
    <text evidence="3">The sequence shown here is derived from an EMBL/GenBank/DDBJ whole genome shotgun (WGS) entry which is preliminary data.</text>
</comment>
<keyword evidence="4" id="KW-1185">Reference proteome</keyword>